<dbReference type="PANTHER" id="PTHR10855">
    <property type="entry name" value="26S PROTEASOME NON-ATPASE REGULATORY SUBUNIT 12/COP9 SIGNALOSOME COMPLEX SUBUNIT 4"/>
    <property type="match status" value="1"/>
</dbReference>
<accession>A0A3S5CJ57</accession>
<dbReference type="Proteomes" id="UP000784294">
    <property type="component" value="Unassembled WGS sequence"/>
</dbReference>
<gene>
    <name evidence="1" type="ORF">PXEA_LOCUS19182</name>
</gene>
<protein>
    <submittedName>
        <fullName evidence="1">Uncharacterized protein</fullName>
    </submittedName>
</protein>
<dbReference type="PANTHER" id="PTHR10855:SF2">
    <property type="entry name" value="COP9 SIGNALOSOME COMPLEX SUBUNIT 4"/>
    <property type="match status" value="1"/>
</dbReference>
<keyword evidence="2" id="KW-1185">Reference proteome</keyword>
<organism evidence="1 2">
    <name type="scientific">Protopolystoma xenopodis</name>
    <dbReference type="NCBI Taxonomy" id="117903"/>
    <lineage>
        <taxon>Eukaryota</taxon>
        <taxon>Metazoa</taxon>
        <taxon>Spiralia</taxon>
        <taxon>Lophotrochozoa</taxon>
        <taxon>Platyhelminthes</taxon>
        <taxon>Monogenea</taxon>
        <taxon>Polyopisthocotylea</taxon>
        <taxon>Polystomatidea</taxon>
        <taxon>Polystomatidae</taxon>
        <taxon>Protopolystoma</taxon>
    </lineage>
</organism>
<dbReference type="InterPro" id="IPR040134">
    <property type="entry name" value="PSMD12/CSN4"/>
</dbReference>
<dbReference type="OrthoDB" id="295656at2759"/>
<dbReference type="EMBL" id="CAAALY010075990">
    <property type="protein sequence ID" value="VEL25742.1"/>
    <property type="molecule type" value="Genomic_DNA"/>
</dbReference>
<comment type="caution">
    <text evidence="1">The sequence shown here is derived from an EMBL/GenBank/DDBJ whole genome shotgun (WGS) entry which is preliminary data.</text>
</comment>
<dbReference type="GO" id="GO:0008180">
    <property type="term" value="C:COP9 signalosome"/>
    <property type="evidence" value="ECO:0007669"/>
    <property type="project" value="TreeGrafter"/>
</dbReference>
<evidence type="ECO:0000313" key="2">
    <source>
        <dbReference type="Proteomes" id="UP000784294"/>
    </source>
</evidence>
<evidence type="ECO:0000313" key="1">
    <source>
        <dbReference type="EMBL" id="VEL25742.1"/>
    </source>
</evidence>
<sequence>MLLSAAYARLLDFKQKFLEAGQRYAELSVRFPWLADSARMAYLERALAAALLAGAGHQRARLLATLYKDERCQSLDTYPVLESIKAIIP</sequence>
<reference evidence="1" key="1">
    <citation type="submission" date="2018-11" db="EMBL/GenBank/DDBJ databases">
        <authorList>
            <consortium name="Pathogen Informatics"/>
        </authorList>
    </citation>
    <scope>NUCLEOTIDE SEQUENCE</scope>
</reference>
<dbReference type="AlphaFoldDB" id="A0A3S5CJ57"/>
<dbReference type="GO" id="GO:0005829">
    <property type="term" value="C:cytosol"/>
    <property type="evidence" value="ECO:0007669"/>
    <property type="project" value="TreeGrafter"/>
</dbReference>
<proteinExistence type="predicted"/>
<name>A0A3S5CJ57_9PLAT</name>